<dbReference type="EMBL" id="WOCE01000020">
    <property type="protein sequence ID" value="KAE9591297.1"/>
    <property type="molecule type" value="Genomic_DNA"/>
</dbReference>
<evidence type="ECO:0000313" key="1">
    <source>
        <dbReference type="EMBL" id="KAE9591297.1"/>
    </source>
</evidence>
<dbReference type="AlphaFoldDB" id="A0A6A4NXN7"/>
<gene>
    <name evidence="1" type="ORF">Lalb_Chr20g0117011</name>
</gene>
<keyword evidence="2" id="KW-1185">Reference proteome</keyword>
<organism evidence="1 2">
    <name type="scientific">Lupinus albus</name>
    <name type="common">White lupine</name>
    <name type="synonym">Lupinus termis</name>
    <dbReference type="NCBI Taxonomy" id="3870"/>
    <lineage>
        <taxon>Eukaryota</taxon>
        <taxon>Viridiplantae</taxon>
        <taxon>Streptophyta</taxon>
        <taxon>Embryophyta</taxon>
        <taxon>Tracheophyta</taxon>
        <taxon>Spermatophyta</taxon>
        <taxon>Magnoliopsida</taxon>
        <taxon>eudicotyledons</taxon>
        <taxon>Gunneridae</taxon>
        <taxon>Pentapetalae</taxon>
        <taxon>rosids</taxon>
        <taxon>fabids</taxon>
        <taxon>Fabales</taxon>
        <taxon>Fabaceae</taxon>
        <taxon>Papilionoideae</taxon>
        <taxon>50 kb inversion clade</taxon>
        <taxon>genistoids sensu lato</taxon>
        <taxon>core genistoids</taxon>
        <taxon>Genisteae</taxon>
        <taxon>Lupinus</taxon>
    </lineage>
</organism>
<name>A0A6A4NXN7_LUPAL</name>
<dbReference type="OrthoDB" id="1751583at2759"/>
<proteinExistence type="predicted"/>
<reference evidence="2" key="1">
    <citation type="journal article" date="2020" name="Nat. Commun.">
        <title>Genome sequence of the cluster root forming white lupin.</title>
        <authorList>
            <person name="Hufnagel B."/>
            <person name="Marques A."/>
            <person name="Soriano A."/>
            <person name="Marques L."/>
            <person name="Divol F."/>
            <person name="Doumas P."/>
            <person name="Sallet E."/>
            <person name="Mancinotti D."/>
            <person name="Carrere S."/>
            <person name="Marande W."/>
            <person name="Arribat S."/>
            <person name="Keller J."/>
            <person name="Huneau C."/>
            <person name="Blein T."/>
            <person name="Aime D."/>
            <person name="Laguerre M."/>
            <person name="Taylor J."/>
            <person name="Schubert V."/>
            <person name="Nelson M."/>
            <person name="Geu-Flores F."/>
            <person name="Crespi M."/>
            <person name="Gallardo-Guerrero K."/>
            <person name="Delaux P.-M."/>
            <person name="Salse J."/>
            <person name="Berges H."/>
            <person name="Guyot R."/>
            <person name="Gouzy J."/>
            <person name="Peret B."/>
        </authorList>
    </citation>
    <scope>NUCLEOTIDE SEQUENCE [LARGE SCALE GENOMIC DNA]</scope>
    <source>
        <strain evidence="2">cv. Amiga</strain>
    </source>
</reference>
<dbReference type="Proteomes" id="UP000447434">
    <property type="component" value="Chromosome 20"/>
</dbReference>
<protein>
    <submittedName>
        <fullName evidence="1">Uncharacterized protein</fullName>
    </submittedName>
</protein>
<evidence type="ECO:0000313" key="2">
    <source>
        <dbReference type="Proteomes" id="UP000447434"/>
    </source>
</evidence>
<comment type="caution">
    <text evidence="1">The sequence shown here is derived from an EMBL/GenBank/DDBJ whole genome shotgun (WGS) entry which is preliminary data.</text>
</comment>
<accession>A0A6A4NXN7</accession>
<sequence>MPYPKGYITRQLDNRLIYDELNYDTNELKDKFNLLFQSLTGISI</sequence>